<dbReference type="OrthoDB" id="4773667at2"/>
<dbReference type="AlphaFoldDB" id="A0A138A423"/>
<dbReference type="EMBL" id="LSRF01000057">
    <property type="protein sequence ID" value="KXP05186.1"/>
    <property type="molecule type" value="Genomic_DNA"/>
</dbReference>
<name>A0A138A423_9ACTN</name>
<feature type="compositionally biased region" description="Gly residues" evidence="1">
    <location>
        <begin position="247"/>
        <end position="262"/>
    </location>
</feature>
<proteinExistence type="predicted"/>
<feature type="compositionally biased region" description="Low complexity" evidence="1">
    <location>
        <begin position="534"/>
        <end position="545"/>
    </location>
</feature>
<protein>
    <submittedName>
        <fullName evidence="2">Uncharacterized protein</fullName>
    </submittedName>
</protein>
<accession>A0A138A423</accession>
<feature type="region of interest" description="Disordered" evidence="1">
    <location>
        <begin position="229"/>
        <end position="570"/>
    </location>
</feature>
<dbReference type="RefSeq" id="WP_068573335.1">
    <property type="nucleotide sequence ID" value="NZ_LSRF01000057.1"/>
</dbReference>
<reference evidence="3" key="1">
    <citation type="submission" date="2016-02" db="EMBL/GenBank/DDBJ databases">
        <authorList>
            <person name="Wen L."/>
            <person name="He K."/>
            <person name="Yang H."/>
        </authorList>
    </citation>
    <scope>NUCLEOTIDE SEQUENCE [LARGE SCALE GENOMIC DNA]</scope>
    <source>
        <strain evidence="3">JCM 15929</strain>
    </source>
</reference>
<gene>
    <name evidence="2" type="ORF">AXK60_13620</name>
</gene>
<dbReference type="Proteomes" id="UP000070258">
    <property type="component" value="Unassembled WGS sequence"/>
</dbReference>
<evidence type="ECO:0000313" key="3">
    <source>
        <dbReference type="Proteomes" id="UP000070258"/>
    </source>
</evidence>
<feature type="compositionally biased region" description="Basic and acidic residues" evidence="1">
    <location>
        <begin position="371"/>
        <end position="390"/>
    </location>
</feature>
<feature type="compositionally biased region" description="Low complexity" evidence="1">
    <location>
        <begin position="475"/>
        <end position="504"/>
    </location>
</feature>
<evidence type="ECO:0000313" key="2">
    <source>
        <dbReference type="EMBL" id="KXP05186.1"/>
    </source>
</evidence>
<sequence length="570" mass="55660">MAEQTVDQMLDAGAEPLQYFKLMLEIARRISTRRWPHWIRDVCRTYDRERGIDLAALRGDAVMLRAQATAAAQAITDQSAAKDSVNAAWPDNAGRAAVTTLAAQNTRSTSAAALIEATAKAAEAIPGAVVAAVATKIKALTEFSVSSVDTAALTRGVLGREIVPGGTNDLDRAVVAAFEQQLQADLTRFYAINDTAGTSIRAAYAAVPAAAKGADSSAFPAPVFTAISATSTPTPGSPTTPAPVTGTGTGTGGGGGGGGGGAPSSSSPTTASPTSTSPSSAAPSSAGPTTSSPTTATPTASKATPSSGSPSNPTTSGAGTPSATTPSSATPSGGTPSAGDTGMPSWLSKLLPTLTEKLGLDKADGASNDKTGGKGQDEDKAGKGTDEKGGAKAIGTDALGRTVTATLSPDGKTVEITARRPDGTEQRITLKVGEDGTLTPLGDGTAARAGAGESTADKPGTAEKPSATPTPNPAATPAGTPSAPPTGATDGGAPSNPNAAPSAGTGTGEGAGTGATASPTPSPAPAPVNPKITAQPDPARPDPAQSGAAEEPCPPAEQQGSGAEFAVTVP</sequence>
<feature type="compositionally biased region" description="Low complexity" evidence="1">
    <location>
        <begin position="263"/>
        <end position="339"/>
    </location>
</feature>
<organism evidence="2 3">
    <name type="scientific">Tsukamurella pseudospumae</name>
    <dbReference type="NCBI Taxonomy" id="239498"/>
    <lineage>
        <taxon>Bacteria</taxon>
        <taxon>Bacillati</taxon>
        <taxon>Actinomycetota</taxon>
        <taxon>Actinomycetes</taxon>
        <taxon>Mycobacteriales</taxon>
        <taxon>Tsukamurellaceae</taxon>
        <taxon>Tsukamurella</taxon>
    </lineage>
</organism>
<comment type="caution">
    <text evidence="2">The sequence shown here is derived from an EMBL/GenBank/DDBJ whole genome shotgun (WGS) entry which is preliminary data.</text>
</comment>
<evidence type="ECO:0000256" key="1">
    <source>
        <dbReference type="SAM" id="MobiDB-lite"/>
    </source>
</evidence>
<dbReference type="STRING" id="239498.AXK60_13620"/>